<evidence type="ECO:0000313" key="2">
    <source>
        <dbReference type="EMBL" id="KAG2876962.1"/>
    </source>
</evidence>
<dbReference type="EMBL" id="RCMK01003038">
    <property type="protein sequence ID" value="KAG2876962.1"/>
    <property type="molecule type" value="Genomic_DNA"/>
</dbReference>
<gene>
    <name evidence="2" type="ORF">PC117_g27162</name>
</gene>
<protein>
    <submittedName>
        <fullName evidence="2">Uncharacterized protein</fullName>
    </submittedName>
</protein>
<feature type="region of interest" description="Disordered" evidence="1">
    <location>
        <begin position="125"/>
        <end position="147"/>
    </location>
</feature>
<feature type="region of interest" description="Disordered" evidence="1">
    <location>
        <begin position="29"/>
        <end position="78"/>
    </location>
</feature>
<name>A0A8T1ACU2_9STRA</name>
<dbReference type="Proteomes" id="UP000736787">
    <property type="component" value="Unassembled WGS sequence"/>
</dbReference>
<proteinExistence type="predicted"/>
<sequence>MFGIANAVVARTNIPLERFNREMNAAFKPHPNLLQSSQNETTAPRIPLPQVPDLSHFEVPPDSDTEDDEDEESDISLKSLRCEIEDMLSLSNDLSSDEELANEETGKDLEQEIVTHASVYDFSLDWDGDQESEESSGTDEELPSNNESSCTALSFGFNCIKYTTALNHRKICTCKLHQSFDRMLQ</sequence>
<dbReference type="AlphaFoldDB" id="A0A8T1ACU2"/>
<feature type="compositionally biased region" description="Acidic residues" evidence="1">
    <location>
        <begin position="61"/>
        <end position="74"/>
    </location>
</feature>
<evidence type="ECO:0000256" key="1">
    <source>
        <dbReference type="SAM" id="MobiDB-lite"/>
    </source>
</evidence>
<accession>A0A8T1ACU2</accession>
<reference evidence="2" key="1">
    <citation type="submission" date="2018-10" db="EMBL/GenBank/DDBJ databases">
        <title>Effector identification in a new, highly contiguous assembly of the strawberry crown rot pathogen Phytophthora cactorum.</title>
        <authorList>
            <person name="Armitage A.D."/>
            <person name="Nellist C.F."/>
            <person name="Bates H."/>
            <person name="Vickerstaff R.J."/>
            <person name="Harrison R.J."/>
        </authorList>
    </citation>
    <scope>NUCLEOTIDE SEQUENCE</scope>
    <source>
        <strain evidence="2">4040</strain>
    </source>
</reference>
<organism evidence="2 3">
    <name type="scientific">Phytophthora cactorum</name>
    <dbReference type="NCBI Taxonomy" id="29920"/>
    <lineage>
        <taxon>Eukaryota</taxon>
        <taxon>Sar</taxon>
        <taxon>Stramenopiles</taxon>
        <taxon>Oomycota</taxon>
        <taxon>Peronosporomycetes</taxon>
        <taxon>Peronosporales</taxon>
        <taxon>Peronosporaceae</taxon>
        <taxon>Phytophthora</taxon>
    </lineage>
</organism>
<feature type="compositionally biased region" description="Polar residues" evidence="1">
    <location>
        <begin position="33"/>
        <end position="42"/>
    </location>
</feature>
<comment type="caution">
    <text evidence="2">The sequence shown here is derived from an EMBL/GenBank/DDBJ whole genome shotgun (WGS) entry which is preliminary data.</text>
</comment>
<evidence type="ECO:0000313" key="3">
    <source>
        <dbReference type="Proteomes" id="UP000736787"/>
    </source>
</evidence>
<feature type="compositionally biased region" description="Acidic residues" evidence="1">
    <location>
        <begin position="125"/>
        <end position="142"/>
    </location>
</feature>